<keyword evidence="7 12" id="KW-0812">Transmembrane</keyword>
<evidence type="ECO:0000259" key="13">
    <source>
        <dbReference type="Pfam" id="PF02434"/>
    </source>
</evidence>
<keyword evidence="5" id="KW-0328">Glycosyltransferase</keyword>
<reference evidence="14" key="2">
    <citation type="journal article" date="2021" name="Genome Biol. Evol.">
        <title>Developing a high-quality reference genome for a parasitic bivalve with doubly uniparental inheritance (Bivalvia: Unionida).</title>
        <authorList>
            <person name="Smith C.H."/>
        </authorList>
    </citation>
    <scope>NUCLEOTIDE SEQUENCE</scope>
    <source>
        <strain evidence="14">CHS0354</strain>
        <tissue evidence="14">Mantle</tissue>
    </source>
</reference>
<protein>
    <recommendedName>
        <fullName evidence="4">N-acetylgalactosaminide beta-1,3-galactosyltransferase</fullName>
        <ecNumber evidence="4">2.4.1.122</ecNumber>
    </recommendedName>
</protein>
<evidence type="ECO:0000256" key="9">
    <source>
        <dbReference type="ARBA" id="ARBA00022968"/>
    </source>
</evidence>
<keyword evidence="6" id="KW-0808">Transferase</keyword>
<keyword evidence="11 12" id="KW-0472">Membrane</keyword>
<dbReference type="GO" id="GO:0016263">
    <property type="term" value="F:glycoprotein-N-acetylgalactosamine 3-beta-galactosyltransferase activity"/>
    <property type="evidence" value="ECO:0007669"/>
    <property type="project" value="UniProtKB-EC"/>
</dbReference>
<evidence type="ECO:0000256" key="10">
    <source>
        <dbReference type="ARBA" id="ARBA00022989"/>
    </source>
</evidence>
<dbReference type="EMBL" id="JAEAOA010000527">
    <property type="protein sequence ID" value="KAK3578527.1"/>
    <property type="molecule type" value="Genomic_DNA"/>
</dbReference>
<evidence type="ECO:0000256" key="2">
    <source>
        <dbReference type="ARBA" id="ARBA00004922"/>
    </source>
</evidence>
<evidence type="ECO:0000256" key="8">
    <source>
        <dbReference type="ARBA" id="ARBA00022741"/>
    </source>
</evidence>
<comment type="pathway">
    <text evidence="2">Protein modification; protein glycosylation.</text>
</comment>
<evidence type="ECO:0000256" key="12">
    <source>
        <dbReference type="SAM" id="Phobius"/>
    </source>
</evidence>
<dbReference type="PANTHER" id="PTHR23033">
    <property type="entry name" value="BETA1,3-GALACTOSYLTRANSFERASE"/>
    <property type="match status" value="1"/>
</dbReference>
<feature type="domain" description="Fringe-like glycosyltransferase" evidence="13">
    <location>
        <begin position="75"/>
        <end position="239"/>
    </location>
</feature>
<dbReference type="GO" id="GO:0000166">
    <property type="term" value="F:nucleotide binding"/>
    <property type="evidence" value="ECO:0007669"/>
    <property type="project" value="UniProtKB-KW"/>
</dbReference>
<keyword evidence="8" id="KW-0547">Nucleotide-binding</keyword>
<dbReference type="Pfam" id="PF02434">
    <property type="entry name" value="Fringe"/>
    <property type="match status" value="1"/>
</dbReference>
<accession>A0AAE0RRX7</accession>
<keyword evidence="9" id="KW-0735">Signal-anchor</keyword>
<sequence length="335" mass="38927">MKSPLKFLFLTILGIILLINWFFGNPWYLTKSTYASQYETEYNITKALSSTKDETIFVDESGAIDLYEKVRVICIILTTEKDWNTKLSAVNNTWARRCNKNFFIMTTKLHRADIINSEYADNRTNLIHKVRNAFEFIHDKYIDDLDWVFKADDDTYAIIENLRFLLSHYNASRPGYLGFKFDKYVTNGYMSGGAGYAISRKGIKQLVQNGIRGNKCPVLKTKDNPQLSEDQEIGRCLESNQVPRLNSHDVYGRDTFHPYPVEQHLFGKLPQYLYSWCKQPPVEGRNCCSQFTISFHYMNPRSILLVDHLLYKTSVFGRTLPKQIGKVIQVGQYRP</sequence>
<evidence type="ECO:0000313" key="15">
    <source>
        <dbReference type="Proteomes" id="UP001195483"/>
    </source>
</evidence>
<evidence type="ECO:0000313" key="14">
    <source>
        <dbReference type="EMBL" id="KAK3578527.1"/>
    </source>
</evidence>
<evidence type="ECO:0000256" key="1">
    <source>
        <dbReference type="ARBA" id="ARBA00004606"/>
    </source>
</evidence>
<dbReference type="Proteomes" id="UP001195483">
    <property type="component" value="Unassembled WGS sequence"/>
</dbReference>
<dbReference type="Gene3D" id="3.90.550.50">
    <property type="match status" value="1"/>
</dbReference>
<reference evidence="14" key="3">
    <citation type="submission" date="2023-05" db="EMBL/GenBank/DDBJ databases">
        <authorList>
            <person name="Smith C.H."/>
        </authorList>
    </citation>
    <scope>NUCLEOTIDE SEQUENCE</scope>
    <source>
        <strain evidence="14">CHS0354</strain>
        <tissue evidence="14">Mantle</tissue>
    </source>
</reference>
<evidence type="ECO:0000256" key="3">
    <source>
        <dbReference type="ARBA" id="ARBA00006462"/>
    </source>
</evidence>
<reference evidence="14" key="1">
    <citation type="journal article" date="2021" name="Genome Biol. Evol.">
        <title>A High-Quality Reference Genome for a Parasitic Bivalve with Doubly Uniparental Inheritance (Bivalvia: Unionida).</title>
        <authorList>
            <person name="Smith C.H."/>
        </authorList>
    </citation>
    <scope>NUCLEOTIDE SEQUENCE</scope>
    <source>
        <strain evidence="14">CHS0354</strain>
    </source>
</reference>
<evidence type="ECO:0000256" key="6">
    <source>
        <dbReference type="ARBA" id="ARBA00022679"/>
    </source>
</evidence>
<comment type="similarity">
    <text evidence="3">Belongs to the glycosyltransferase 31 family. Beta3-Gal-T subfamily.</text>
</comment>
<evidence type="ECO:0000256" key="11">
    <source>
        <dbReference type="ARBA" id="ARBA00023136"/>
    </source>
</evidence>
<keyword evidence="10 12" id="KW-1133">Transmembrane helix</keyword>
<dbReference type="InterPro" id="IPR026050">
    <property type="entry name" value="C1GALT1/C1GALT1_chp1"/>
</dbReference>
<organism evidence="14 15">
    <name type="scientific">Potamilus streckersoni</name>
    <dbReference type="NCBI Taxonomy" id="2493646"/>
    <lineage>
        <taxon>Eukaryota</taxon>
        <taxon>Metazoa</taxon>
        <taxon>Spiralia</taxon>
        <taxon>Lophotrochozoa</taxon>
        <taxon>Mollusca</taxon>
        <taxon>Bivalvia</taxon>
        <taxon>Autobranchia</taxon>
        <taxon>Heteroconchia</taxon>
        <taxon>Palaeoheterodonta</taxon>
        <taxon>Unionida</taxon>
        <taxon>Unionoidea</taxon>
        <taxon>Unionidae</taxon>
        <taxon>Ambleminae</taxon>
        <taxon>Lampsilini</taxon>
        <taxon>Potamilus</taxon>
    </lineage>
</organism>
<keyword evidence="15" id="KW-1185">Reference proteome</keyword>
<comment type="caution">
    <text evidence="14">The sequence shown here is derived from an EMBL/GenBank/DDBJ whole genome shotgun (WGS) entry which is preliminary data.</text>
</comment>
<comment type="subcellular location">
    <subcellularLocation>
        <location evidence="1">Membrane</location>
        <topology evidence="1">Single-pass type II membrane protein</topology>
    </subcellularLocation>
</comment>
<proteinExistence type="inferred from homology"/>
<gene>
    <name evidence="14" type="ORF">CHS0354_007783</name>
</gene>
<dbReference type="InterPro" id="IPR003378">
    <property type="entry name" value="Fringe-like_glycosylTrfase"/>
</dbReference>
<dbReference type="EC" id="2.4.1.122" evidence="4"/>
<dbReference type="GO" id="GO:0016020">
    <property type="term" value="C:membrane"/>
    <property type="evidence" value="ECO:0007669"/>
    <property type="project" value="UniProtKB-SubCell"/>
</dbReference>
<dbReference type="PANTHER" id="PTHR23033:SF14">
    <property type="entry name" value="GLYCOPROTEIN-N-ACETYLGALACTOSAMINE 3-BETA-GALACTOSYLTRANSFERASE 1-RELATED"/>
    <property type="match status" value="1"/>
</dbReference>
<evidence type="ECO:0000256" key="4">
    <source>
        <dbReference type="ARBA" id="ARBA00012557"/>
    </source>
</evidence>
<name>A0AAE0RRX7_9BIVA</name>
<evidence type="ECO:0000256" key="5">
    <source>
        <dbReference type="ARBA" id="ARBA00022676"/>
    </source>
</evidence>
<evidence type="ECO:0000256" key="7">
    <source>
        <dbReference type="ARBA" id="ARBA00022692"/>
    </source>
</evidence>
<feature type="transmembrane region" description="Helical" evidence="12">
    <location>
        <begin position="7"/>
        <end position="29"/>
    </location>
</feature>
<dbReference type="AlphaFoldDB" id="A0AAE0RRX7"/>